<evidence type="ECO:0000256" key="2">
    <source>
        <dbReference type="ARBA" id="ARBA00022490"/>
    </source>
</evidence>
<evidence type="ECO:0000256" key="1">
    <source>
        <dbReference type="ARBA" id="ARBA00022435"/>
    </source>
</evidence>
<evidence type="ECO:0000259" key="12">
    <source>
        <dbReference type="Pfam" id="PF06315"/>
    </source>
</evidence>
<organism evidence="14">
    <name type="scientific">Polynucleobacter sp. UK-FUSCHL-C3</name>
    <dbReference type="NCBI Taxonomy" id="2955208"/>
    <lineage>
        <taxon>Bacteria</taxon>
        <taxon>Pseudomonadati</taxon>
        <taxon>Pseudomonadota</taxon>
        <taxon>Betaproteobacteria</taxon>
        <taxon>Burkholderiales</taxon>
        <taxon>Burkholderiaceae</taxon>
        <taxon>Polynucleobacter</taxon>
    </lineage>
</organism>
<evidence type="ECO:0000313" key="14">
    <source>
        <dbReference type="EMBL" id="XCC57653.1"/>
    </source>
</evidence>
<keyword evidence="3 11" id="KW-0723">Serine/threonine-protein kinase</keyword>
<dbReference type="PIRSF" id="PIRSF000719">
    <property type="entry name" value="AceK"/>
    <property type="match status" value="1"/>
</dbReference>
<dbReference type="GO" id="GO:0006097">
    <property type="term" value="P:glyoxylate cycle"/>
    <property type="evidence" value="ECO:0007669"/>
    <property type="project" value="UniProtKB-UniRule"/>
</dbReference>
<dbReference type="Pfam" id="PF06315">
    <property type="entry name" value="AceK_kinase"/>
    <property type="match status" value="1"/>
</dbReference>
<dbReference type="HAMAP" id="MF_00747">
    <property type="entry name" value="AceK"/>
    <property type="match status" value="1"/>
</dbReference>
<dbReference type="GO" id="GO:0006099">
    <property type="term" value="P:tricarboxylic acid cycle"/>
    <property type="evidence" value="ECO:0007669"/>
    <property type="project" value="UniProtKB-UniRule"/>
</dbReference>
<dbReference type="Pfam" id="PF20423">
    <property type="entry name" value="AceK_regulatory"/>
    <property type="match status" value="1"/>
</dbReference>
<dbReference type="GO" id="GO:0005737">
    <property type="term" value="C:cytoplasm"/>
    <property type="evidence" value="ECO:0007669"/>
    <property type="project" value="UniProtKB-SubCell"/>
</dbReference>
<feature type="domain" description="Isocitrate dehydrogenase kinase/phosphatase (AceK) kinase" evidence="12">
    <location>
        <begin position="324"/>
        <end position="583"/>
    </location>
</feature>
<keyword evidence="6 11" id="KW-0547">Nucleotide-binding</keyword>
<dbReference type="NCBIfam" id="NF002804">
    <property type="entry name" value="PRK02946.1"/>
    <property type="match status" value="1"/>
</dbReference>
<dbReference type="GO" id="GO:0008772">
    <property type="term" value="F:[isocitrate dehydrogenase (NADP+)] kinase activity"/>
    <property type="evidence" value="ECO:0007669"/>
    <property type="project" value="UniProtKB-UniRule"/>
</dbReference>
<dbReference type="GO" id="GO:0005524">
    <property type="term" value="F:ATP binding"/>
    <property type="evidence" value="ECO:0007669"/>
    <property type="project" value="UniProtKB-UniRule"/>
</dbReference>
<comment type="similarity">
    <text evidence="11">Belongs to the AceK family.</text>
</comment>
<keyword evidence="7 11" id="KW-0418">Kinase</keyword>
<evidence type="ECO:0000256" key="7">
    <source>
        <dbReference type="ARBA" id="ARBA00022777"/>
    </source>
</evidence>
<keyword evidence="1 11" id="KW-0329">Glyoxylate bypass</keyword>
<dbReference type="RefSeq" id="WP_353438717.1">
    <property type="nucleotide sequence ID" value="NZ_CP099959.1"/>
</dbReference>
<keyword evidence="10 11" id="KW-0904">Protein phosphatase</keyword>
<proteinExistence type="inferred from homology"/>
<dbReference type="AlphaFoldDB" id="A0AAU8A266"/>
<evidence type="ECO:0000256" key="8">
    <source>
        <dbReference type="ARBA" id="ARBA00022801"/>
    </source>
</evidence>
<feature type="binding site" evidence="11">
    <location>
        <position position="350"/>
    </location>
    <ligand>
        <name>ATP</name>
        <dbReference type="ChEBI" id="CHEBI:30616"/>
    </ligand>
</feature>
<comment type="subcellular location">
    <subcellularLocation>
        <location evidence="11">Cytoplasm</location>
    </subcellularLocation>
</comment>
<sequence>MNNPFPKLLSSQVAFDMAQTLLMGFQRHYSIFREAGKSAKESFEKQDWHNIRQLLRDRITFYDQRVIETAEALEEEFDAHAISDEIWQQVKLHYIGLLSNLHQPELAETFFNSVTTRILASRYFNNKFIFIRPTISTEYLENDEAPSKPSYRAYYPGDISGLRAVTRNLLTSFELQNPFENLERDLTLTTELIENSLADTNSSTDFQIHALSTLFFRNKTAYIMGRIINGEKIFPLVIALMHNPKGQLVIDGVLLTEVHLRLIFSFTHSYFLVDMEVPSAYVTFMRSLLPHKPRAEIYNMVGLQKHGKNLFYRDFQHHLMHSTDRFRIAPGIRGLVMLVFDLPSYPYVFKLIKDYFPPPKETSREQIMAKYQLVKQHDRVGRMADSLEFSNVAFPLERFTPELLSEIQEQCSSLLELSINPTGEKELIIKHLYIERRMTPLNIRLQEGSPSEVEDGVIQYGEAIKNLIAANIFPGDLLYKNFGVTRYGRVAFYDYDEIEYLTDCEVRHVPAPRNEDDEMASEPWYRIGPKDIFPETYKTFLLGNDRIKQLLLKHHADLFDPAMWQSYKDRLLSGEIPDFIEYDHSLRLKNIFPQKFS</sequence>
<evidence type="ECO:0000256" key="9">
    <source>
        <dbReference type="ARBA" id="ARBA00022840"/>
    </source>
</evidence>
<evidence type="ECO:0000256" key="4">
    <source>
        <dbReference type="ARBA" id="ARBA00022532"/>
    </source>
</evidence>
<feature type="domain" description="Isocitrate dehydrogenase kinase/phosphatase (AceK) regulatory" evidence="13">
    <location>
        <begin position="18"/>
        <end position="322"/>
    </location>
</feature>
<feature type="binding site" evidence="11">
    <location>
        <begin position="329"/>
        <end position="335"/>
    </location>
    <ligand>
        <name>ATP</name>
        <dbReference type="ChEBI" id="CHEBI:30616"/>
    </ligand>
</feature>
<keyword evidence="8 11" id="KW-0378">Hydrolase</keyword>
<reference evidence="14" key="1">
    <citation type="submission" date="2022-06" db="EMBL/GenBank/DDBJ databases">
        <title>New Polynucleobacter species.</title>
        <authorList>
            <person name="Hahn M.W."/>
        </authorList>
    </citation>
    <scope>NUCLEOTIDE SEQUENCE</scope>
    <source>
        <strain evidence="14">UK-FUSCHL-C3</strain>
    </source>
</reference>
<evidence type="ECO:0000256" key="5">
    <source>
        <dbReference type="ARBA" id="ARBA00022679"/>
    </source>
</evidence>
<dbReference type="EMBL" id="CP099959">
    <property type="protein sequence ID" value="XCC57653.1"/>
    <property type="molecule type" value="Genomic_DNA"/>
</dbReference>
<keyword evidence="5 11" id="KW-0808">Transferase</keyword>
<keyword evidence="9 11" id="KW-0067">ATP-binding</keyword>
<feature type="active site" evidence="11">
    <location>
        <position position="385"/>
    </location>
</feature>
<accession>A0AAU8A266</accession>
<dbReference type="GO" id="GO:0004721">
    <property type="term" value="F:phosphoprotein phosphatase activity"/>
    <property type="evidence" value="ECO:0007669"/>
    <property type="project" value="UniProtKB-KW"/>
</dbReference>
<protein>
    <recommendedName>
        <fullName evidence="11">Isocitrate dehydrogenase kinase/phosphatase</fullName>
        <shortName evidence="11">IDH kinase/phosphatase</shortName>
        <shortName evidence="11">IDHK/P</shortName>
        <ecNumber evidence="11">2.7.11.5</ecNumber>
        <ecNumber evidence="11">3.1.3.-</ecNumber>
    </recommendedName>
</protein>
<dbReference type="PANTHER" id="PTHR39559:SF1">
    <property type="entry name" value="ISOCITRATE DEHYDROGENASE KINASE_PHOSPHATASE"/>
    <property type="match status" value="1"/>
</dbReference>
<evidence type="ECO:0000256" key="6">
    <source>
        <dbReference type="ARBA" id="ARBA00022741"/>
    </source>
</evidence>
<dbReference type="InterPro" id="IPR010452">
    <property type="entry name" value="Isocitrate_DH_AceK"/>
</dbReference>
<dbReference type="GO" id="GO:0006006">
    <property type="term" value="P:glucose metabolic process"/>
    <property type="evidence" value="ECO:0007669"/>
    <property type="project" value="InterPro"/>
</dbReference>
<dbReference type="PANTHER" id="PTHR39559">
    <property type="match status" value="1"/>
</dbReference>
<evidence type="ECO:0000256" key="10">
    <source>
        <dbReference type="ARBA" id="ARBA00022912"/>
    </source>
</evidence>
<name>A0AAU8A266_9BURK</name>
<comment type="catalytic activity">
    <reaction evidence="11">
        <text>L-seryl-[isocitrate dehydrogenase] + ATP = O-phospho-L-seryl-[isocitrate dehydrogenase] + ADP + H(+)</text>
        <dbReference type="Rhea" id="RHEA:43540"/>
        <dbReference type="Rhea" id="RHEA-COMP:10605"/>
        <dbReference type="Rhea" id="RHEA-COMP:10606"/>
        <dbReference type="ChEBI" id="CHEBI:15378"/>
        <dbReference type="ChEBI" id="CHEBI:29999"/>
        <dbReference type="ChEBI" id="CHEBI:30616"/>
        <dbReference type="ChEBI" id="CHEBI:83421"/>
        <dbReference type="ChEBI" id="CHEBI:456216"/>
        <dbReference type="EC" id="2.7.11.5"/>
    </reaction>
</comment>
<evidence type="ECO:0000256" key="3">
    <source>
        <dbReference type="ARBA" id="ARBA00022527"/>
    </source>
</evidence>
<evidence type="ECO:0000259" key="13">
    <source>
        <dbReference type="Pfam" id="PF20423"/>
    </source>
</evidence>
<dbReference type="EC" id="2.7.11.5" evidence="11"/>
<dbReference type="GO" id="GO:0016208">
    <property type="term" value="F:AMP binding"/>
    <property type="evidence" value="ECO:0007669"/>
    <property type="project" value="TreeGrafter"/>
</dbReference>
<dbReference type="InterPro" id="IPR046855">
    <property type="entry name" value="AceK_kinase"/>
</dbReference>
<dbReference type="InterPro" id="IPR046854">
    <property type="entry name" value="AceK_regulatory"/>
</dbReference>
<keyword evidence="2 11" id="KW-0963">Cytoplasm</keyword>
<comment type="function">
    <text evidence="11">Bifunctional enzyme which can phosphorylate or dephosphorylate isocitrate dehydrogenase (IDH) on a specific serine residue. This is a regulatory mechanism which enables bacteria to bypass the Krebs cycle via the glyoxylate shunt in response to the source of carbon. When bacteria are grown on glucose, IDH is fully active and unphosphorylated, but when grown on acetate or ethanol, the activity of IDH declines drastically concomitant with its phosphorylation.</text>
</comment>
<dbReference type="GO" id="GO:0004674">
    <property type="term" value="F:protein serine/threonine kinase activity"/>
    <property type="evidence" value="ECO:0007669"/>
    <property type="project" value="UniProtKB-KW"/>
</dbReference>
<keyword evidence="4 11" id="KW-0816">Tricarboxylic acid cycle</keyword>
<gene>
    <name evidence="11 14" type="primary">aceK</name>
    <name evidence="14" type="ORF">NKE59_09260</name>
</gene>
<evidence type="ECO:0000256" key="11">
    <source>
        <dbReference type="HAMAP-Rule" id="MF_00747"/>
    </source>
</evidence>
<dbReference type="EC" id="3.1.3.-" evidence="11"/>